<evidence type="ECO:0000313" key="8">
    <source>
        <dbReference type="EMBL" id="PDH32387.1"/>
    </source>
</evidence>
<proteinExistence type="inferred from homology"/>
<keyword evidence="2 4" id="KW-0472">Membrane</keyword>
<dbReference type="Pfam" id="PF07715">
    <property type="entry name" value="Plug"/>
    <property type="match status" value="1"/>
</dbReference>
<keyword evidence="5" id="KW-0732">Signal</keyword>
<dbReference type="Proteomes" id="UP000219329">
    <property type="component" value="Unassembled WGS sequence"/>
</dbReference>
<organism evidence="8 9">
    <name type="scientific">OM182 bacterium MED-G28</name>
    <dbReference type="NCBI Taxonomy" id="1986256"/>
    <lineage>
        <taxon>Bacteria</taxon>
        <taxon>Pseudomonadati</taxon>
        <taxon>Pseudomonadota</taxon>
        <taxon>Gammaproteobacteria</taxon>
        <taxon>OMG group</taxon>
        <taxon>OM182 clade</taxon>
    </lineage>
</organism>
<feature type="signal peptide" evidence="5">
    <location>
        <begin position="1"/>
        <end position="34"/>
    </location>
</feature>
<sequence>MQINPKTGQPGFKRKMLCTAISLSLLPLAGTAFSQDEVVEEVIVTGSFIRRTEGFRSASPLTQLTLEDIAAEGTPNMGDIVHNLSFNQGSSISSNITPGSGASETAINLRGLGQGATLDLVDGKRVIDGNVNAMLPQIAIQRLDIVVDGAAALYGSEAVAGVVNFVPIKSYDGLKIELFNQATERNDKYQEQMYSFIYGTDLGGVDLVVAGQWRDNSNLLWMDREHLYNAGFNFSSSGNPGQYAVPQRDANGVLTGSTKRMGDLGCGRLSAMEDPVAGKRQNRNGNSVSAGSTCYMDFGQWWELNPANQQGVFYTNANYEVNDDLSFNLGVNWNSLTYKGQNSAANPGGRVDDLPILRGELPGNPYRAMDANGNALFARDLDSDTLPDRDASGTVILDPNGIPFNEDVKFSGWRPFGKSQTRPSGLNSNGSFPGFYRERSYRVAFDANFTVPYLDGWDGVFSAMHTAETFMSRQNNQSFSAIEQGLSCDTLGPVDECFNPWAVNPDVLRPHTNSQMIADQIFPTQMLRSRTESSLSVYDLVLNGLVSPGGFELPGGPIGMAVGTQRRNNGFDYVPAALYQSGDLYNGQQDFPANETRNVDSWFVEVALPVLDNLEITAATRDEKYSTGQSSTDPKFGITWSPTDFLTLRGTKGTAFIAPSLNDLNAPERCNLSNLDDPMSSFFAYARRCQAGNPLLTPETADTLAFGITIEPIENLRIDLDWSQTEFTDRIVSIDPQQLLDIDYFNWSKATGISGREPTVAELTSWVNSGAQDPRIIRSATDATQILRVTVGQSNAAANNVEAFDLKVRYQFDLDDIGLNDFGTMTFNLGATQIDKWEYQKFVTDPMSSPLGKRNRFLGEAPPLPELKANLRIGWVLGNHSASIASHYIDEVEYDGYNWGSSFFNNFPYFTGFDIGERDMLRASTVTDIAYNYRGLDFMGTNVDFTLGARNVFDRLPQRVNDFAGMESILYDARGRLLYGRISIEF</sequence>
<dbReference type="Gene3D" id="2.170.130.10">
    <property type="entry name" value="TonB-dependent receptor, plug domain"/>
    <property type="match status" value="1"/>
</dbReference>
<feature type="chain" id="PRO_5012811405" description="TonB-dependent receptor" evidence="5">
    <location>
        <begin position="35"/>
        <end position="986"/>
    </location>
</feature>
<evidence type="ECO:0000259" key="7">
    <source>
        <dbReference type="Pfam" id="PF07715"/>
    </source>
</evidence>
<evidence type="ECO:0000256" key="2">
    <source>
        <dbReference type="ARBA" id="ARBA00023136"/>
    </source>
</evidence>
<evidence type="ECO:0000259" key="6">
    <source>
        <dbReference type="Pfam" id="PF00593"/>
    </source>
</evidence>
<evidence type="ECO:0000313" key="9">
    <source>
        <dbReference type="Proteomes" id="UP000219329"/>
    </source>
</evidence>
<name>A0A2A5W7X2_9GAMM</name>
<dbReference type="InterPro" id="IPR036942">
    <property type="entry name" value="Beta-barrel_TonB_sf"/>
</dbReference>
<evidence type="ECO:0008006" key="10">
    <source>
        <dbReference type="Google" id="ProtNLM"/>
    </source>
</evidence>
<dbReference type="PANTHER" id="PTHR47234:SF2">
    <property type="entry name" value="TONB-DEPENDENT RECEPTOR"/>
    <property type="match status" value="1"/>
</dbReference>
<dbReference type="Gene3D" id="2.40.170.20">
    <property type="entry name" value="TonB-dependent receptor, beta-barrel domain"/>
    <property type="match status" value="1"/>
</dbReference>
<protein>
    <recommendedName>
        <fullName evidence="10">TonB-dependent receptor</fullName>
    </recommendedName>
</protein>
<reference evidence="8 9" key="1">
    <citation type="submission" date="2017-08" db="EMBL/GenBank/DDBJ databases">
        <title>Fine stratification of microbial communities through a metagenomic profile of the photic zone.</title>
        <authorList>
            <person name="Haro-Moreno J.M."/>
            <person name="Lopez-Perez M."/>
            <person name="De La Torre J."/>
            <person name="Picazo A."/>
            <person name="Camacho A."/>
            <person name="Rodriguez-Valera F."/>
        </authorList>
    </citation>
    <scope>NUCLEOTIDE SEQUENCE [LARGE SCALE GENOMIC DNA]</scope>
    <source>
        <strain evidence="8">MED-G28</strain>
    </source>
</reference>
<evidence type="ECO:0000256" key="5">
    <source>
        <dbReference type="SAM" id="SignalP"/>
    </source>
</evidence>
<dbReference type="SUPFAM" id="SSF56935">
    <property type="entry name" value="Porins"/>
    <property type="match status" value="1"/>
</dbReference>
<dbReference type="InterPro" id="IPR000531">
    <property type="entry name" value="Beta-barrel_TonB"/>
</dbReference>
<evidence type="ECO:0000256" key="4">
    <source>
        <dbReference type="RuleBase" id="RU003357"/>
    </source>
</evidence>
<dbReference type="GO" id="GO:0009279">
    <property type="term" value="C:cell outer membrane"/>
    <property type="evidence" value="ECO:0007669"/>
    <property type="project" value="UniProtKB-SubCell"/>
</dbReference>
<dbReference type="Pfam" id="PF00593">
    <property type="entry name" value="TonB_dep_Rec_b-barrel"/>
    <property type="match status" value="1"/>
</dbReference>
<keyword evidence="4" id="KW-0798">TonB box</keyword>
<feature type="domain" description="TonB-dependent receptor-like beta-barrel" evidence="6">
    <location>
        <begin position="403"/>
        <end position="952"/>
    </location>
</feature>
<accession>A0A2A5W7X2</accession>
<dbReference type="InterPro" id="IPR037066">
    <property type="entry name" value="Plug_dom_sf"/>
</dbReference>
<comment type="caution">
    <text evidence="8">The sequence shown here is derived from an EMBL/GenBank/DDBJ whole genome shotgun (WGS) entry which is preliminary data.</text>
</comment>
<evidence type="ECO:0000256" key="3">
    <source>
        <dbReference type="ARBA" id="ARBA00023237"/>
    </source>
</evidence>
<dbReference type="EMBL" id="NTJZ01000017">
    <property type="protein sequence ID" value="PDH32387.1"/>
    <property type="molecule type" value="Genomic_DNA"/>
</dbReference>
<comment type="subcellular location">
    <subcellularLocation>
        <location evidence="1 4">Cell outer membrane</location>
    </subcellularLocation>
</comment>
<dbReference type="PANTHER" id="PTHR47234">
    <property type="match status" value="1"/>
</dbReference>
<keyword evidence="3" id="KW-0998">Cell outer membrane</keyword>
<gene>
    <name evidence="8" type="ORF">CNF02_12045</name>
</gene>
<evidence type="ECO:0000256" key="1">
    <source>
        <dbReference type="ARBA" id="ARBA00004442"/>
    </source>
</evidence>
<dbReference type="InterPro" id="IPR012910">
    <property type="entry name" value="Plug_dom"/>
</dbReference>
<comment type="similarity">
    <text evidence="4">Belongs to the TonB-dependent receptor family.</text>
</comment>
<feature type="domain" description="TonB-dependent receptor plug" evidence="7">
    <location>
        <begin position="58"/>
        <end position="162"/>
    </location>
</feature>
<dbReference type="AlphaFoldDB" id="A0A2A5W7X2"/>